<dbReference type="Pfam" id="PF03781">
    <property type="entry name" value="FGE-sulfatase"/>
    <property type="match status" value="2"/>
</dbReference>
<gene>
    <name evidence="6" type="ORF">BWK62_13105</name>
</gene>
<evidence type="ECO:0000259" key="4">
    <source>
        <dbReference type="Pfam" id="PF03781"/>
    </source>
</evidence>
<dbReference type="InterPro" id="IPR024775">
    <property type="entry name" value="DinB-like"/>
</dbReference>
<dbReference type="Pfam" id="PF12867">
    <property type="entry name" value="DinB_2"/>
    <property type="match status" value="1"/>
</dbReference>
<dbReference type="InterPro" id="IPR017806">
    <property type="entry name" value="EgtB"/>
</dbReference>
<reference evidence="6 7" key="1">
    <citation type="journal article" date="2017" name="Infect. Genet. Evol.">
        <title>Comparative genome analysis of fish pathogen Flavobacterium columnare reveals extensive sequence diversity within the species.</title>
        <authorList>
            <person name="Kayansamruaj P."/>
            <person name="Dong H.T."/>
            <person name="Hirono I."/>
            <person name="Kondo H."/>
            <person name="Senapin S."/>
            <person name="Rodkhum C."/>
        </authorList>
    </citation>
    <scope>NUCLEOTIDE SEQUENCE [LARGE SCALE GENOMIC DNA]</scope>
    <source>
        <strain evidence="6 7">1214</strain>
    </source>
</reference>
<dbReference type="InterPro" id="IPR042095">
    <property type="entry name" value="SUMF_sf"/>
</dbReference>
<dbReference type="Proteomes" id="UP000198034">
    <property type="component" value="Unassembled WGS sequence"/>
</dbReference>
<dbReference type="GO" id="GO:0052699">
    <property type="term" value="P:ergothioneine biosynthetic process"/>
    <property type="evidence" value="ECO:0007669"/>
    <property type="project" value="InterPro"/>
</dbReference>
<dbReference type="SUPFAM" id="SSF56436">
    <property type="entry name" value="C-type lectin-like"/>
    <property type="match status" value="1"/>
</dbReference>
<accession>A0A246G849</accession>
<feature type="domain" description="Sulfatase-modifying factor enzyme-like" evidence="4">
    <location>
        <begin position="311"/>
        <end position="383"/>
    </location>
</feature>
<evidence type="ECO:0000256" key="3">
    <source>
        <dbReference type="ARBA" id="ARBA00037882"/>
    </source>
</evidence>
<dbReference type="OrthoDB" id="9768004at2"/>
<evidence type="ECO:0000313" key="6">
    <source>
        <dbReference type="EMBL" id="OWP74941.1"/>
    </source>
</evidence>
<dbReference type="NCBIfam" id="TIGR03440">
    <property type="entry name" value="egtB_TIGR03440"/>
    <property type="match status" value="1"/>
</dbReference>
<dbReference type="EMBL" id="MTCY01000052">
    <property type="protein sequence ID" value="OWP74941.1"/>
    <property type="molecule type" value="Genomic_DNA"/>
</dbReference>
<comment type="pathway">
    <text evidence="3">Amino-acid biosynthesis; ergothioneine biosynthesis.</text>
</comment>
<proteinExistence type="predicted"/>
<keyword evidence="1" id="KW-0560">Oxidoreductase</keyword>
<name>A0A246G849_9FLAO</name>
<dbReference type="AlphaFoldDB" id="A0A246G849"/>
<feature type="domain" description="DinB-like" evidence="5">
    <location>
        <begin position="12"/>
        <end position="139"/>
    </location>
</feature>
<dbReference type="PANTHER" id="PTHR23150">
    <property type="entry name" value="SULFATASE MODIFYING FACTOR 1, 2"/>
    <property type="match status" value="1"/>
</dbReference>
<organism evidence="6 7">
    <name type="scientific">Flavobacterium columnare</name>
    <dbReference type="NCBI Taxonomy" id="996"/>
    <lineage>
        <taxon>Bacteria</taxon>
        <taxon>Pseudomonadati</taxon>
        <taxon>Bacteroidota</taxon>
        <taxon>Flavobacteriia</taxon>
        <taxon>Flavobacteriales</taxon>
        <taxon>Flavobacteriaceae</taxon>
        <taxon>Flavobacterium</taxon>
    </lineage>
</organism>
<comment type="caution">
    <text evidence="6">The sequence shown here is derived from an EMBL/GenBank/DDBJ whole genome shotgun (WGS) entry which is preliminary data.</text>
</comment>
<protein>
    <submittedName>
        <fullName evidence="6">Sulfatase maturase</fullName>
    </submittedName>
</protein>
<dbReference type="PANTHER" id="PTHR23150:SF36">
    <property type="entry name" value="HERCYNINE OXYGENASE"/>
    <property type="match status" value="1"/>
</dbReference>
<keyword evidence="2" id="KW-0408">Iron</keyword>
<feature type="domain" description="Sulfatase-modifying factor enzyme-like" evidence="4">
    <location>
        <begin position="172"/>
        <end position="305"/>
    </location>
</feature>
<dbReference type="InterPro" id="IPR051043">
    <property type="entry name" value="Sulfatase_Mod_Factor_Kinase"/>
</dbReference>
<dbReference type="InterPro" id="IPR005532">
    <property type="entry name" value="SUMF_dom"/>
</dbReference>
<evidence type="ECO:0000313" key="7">
    <source>
        <dbReference type="Proteomes" id="UP000198034"/>
    </source>
</evidence>
<evidence type="ECO:0000256" key="1">
    <source>
        <dbReference type="ARBA" id="ARBA00023002"/>
    </source>
</evidence>
<dbReference type="InterPro" id="IPR016187">
    <property type="entry name" value="CTDL_fold"/>
</dbReference>
<sequence length="384" mass="46309">MTKTLIDKFLKIRTYSEELCKPLVTEDYSLQPVEFVSPPKWHLGHTTWFWEEFILTQYVKNYKVYNHNFSYLFNSYYNNIGKRIIRPSRGLMTRPTVEEVYQYRTYVTQQMIHFLATNPSIEILEIINVGINHEEQHQELFIYDIKYIFGNQPLFPAYNSEFQTDVENKESKFIKIEEGLYTIGHQGHTFCFDNELGIHKVFIPSFQISSNLVTNKEYIQFIEDKGYQNFNFWHDEGWHWINHNKIESPLYWHKMNDEWYHYDLNGLQKINLEEPIKHISFYEAFAFAEYKNMRLPTEFEWEIASDKFSWGKLWEWTSSAYHPYPNYNKAPGALGEYNGKFMINQMVLRGASIATPKNHSRKTYRNFFHPNMRWHFCGLRLVKK</sequence>
<dbReference type="Gene3D" id="3.90.1580.10">
    <property type="entry name" value="paralog of FGE (formylglycine-generating enzyme)"/>
    <property type="match status" value="2"/>
</dbReference>
<evidence type="ECO:0000256" key="2">
    <source>
        <dbReference type="ARBA" id="ARBA00023004"/>
    </source>
</evidence>
<evidence type="ECO:0000259" key="5">
    <source>
        <dbReference type="Pfam" id="PF12867"/>
    </source>
</evidence>